<reference evidence="2 3" key="1">
    <citation type="journal article" date="2023" name="Plants (Basel)">
        <title>Bridging the Gap: Combining Genomics and Transcriptomics Approaches to Understand Stylosanthes scabra, an Orphan Legume from the Brazilian Caatinga.</title>
        <authorList>
            <person name="Ferreira-Neto J.R.C."/>
            <person name="da Silva M.D."/>
            <person name="Binneck E."/>
            <person name="de Melo N.F."/>
            <person name="da Silva R.H."/>
            <person name="de Melo A.L.T.M."/>
            <person name="Pandolfi V."/>
            <person name="Bustamante F.O."/>
            <person name="Brasileiro-Vidal A.C."/>
            <person name="Benko-Iseppon A.M."/>
        </authorList>
    </citation>
    <scope>NUCLEOTIDE SEQUENCE [LARGE SCALE GENOMIC DNA]</scope>
    <source>
        <tissue evidence="2">Leaves</tissue>
    </source>
</reference>
<keyword evidence="3" id="KW-1185">Reference proteome</keyword>
<accession>A0ABU6XFJ6</accession>
<sequence>MREAQKGIESQLSHLTELLHKFTNQTTIGQQVQPQPSIPNPLSSQPLPNPKGGINVVHNEGTNGEGEGEEEEEEEEGVDEWLYELLVELADSDESDDEEEVESNTEEEVEEEVAEDRDEGKTFFIATIFNEERKTEEEIPIKCNDPGPCLFTCKIR</sequence>
<name>A0ABU6XFJ6_9FABA</name>
<evidence type="ECO:0000256" key="1">
    <source>
        <dbReference type="SAM" id="MobiDB-lite"/>
    </source>
</evidence>
<gene>
    <name evidence="2" type="ORF">PIB30_039285</name>
</gene>
<feature type="compositionally biased region" description="Acidic residues" evidence="1">
    <location>
        <begin position="66"/>
        <end position="82"/>
    </location>
</feature>
<dbReference type="EMBL" id="JASCZI010211655">
    <property type="protein sequence ID" value="MED6195590.1"/>
    <property type="molecule type" value="Genomic_DNA"/>
</dbReference>
<dbReference type="Proteomes" id="UP001341840">
    <property type="component" value="Unassembled WGS sequence"/>
</dbReference>
<protein>
    <submittedName>
        <fullName evidence="2">Uncharacterized protein</fullName>
    </submittedName>
</protein>
<evidence type="ECO:0000313" key="3">
    <source>
        <dbReference type="Proteomes" id="UP001341840"/>
    </source>
</evidence>
<feature type="compositionally biased region" description="Acidic residues" evidence="1">
    <location>
        <begin position="90"/>
        <end position="117"/>
    </location>
</feature>
<feature type="region of interest" description="Disordered" evidence="1">
    <location>
        <begin position="26"/>
        <end position="121"/>
    </location>
</feature>
<proteinExistence type="predicted"/>
<evidence type="ECO:0000313" key="2">
    <source>
        <dbReference type="EMBL" id="MED6195590.1"/>
    </source>
</evidence>
<organism evidence="2 3">
    <name type="scientific">Stylosanthes scabra</name>
    <dbReference type="NCBI Taxonomy" id="79078"/>
    <lineage>
        <taxon>Eukaryota</taxon>
        <taxon>Viridiplantae</taxon>
        <taxon>Streptophyta</taxon>
        <taxon>Embryophyta</taxon>
        <taxon>Tracheophyta</taxon>
        <taxon>Spermatophyta</taxon>
        <taxon>Magnoliopsida</taxon>
        <taxon>eudicotyledons</taxon>
        <taxon>Gunneridae</taxon>
        <taxon>Pentapetalae</taxon>
        <taxon>rosids</taxon>
        <taxon>fabids</taxon>
        <taxon>Fabales</taxon>
        <taxon>Fabaceae</taxon>
        <taxon>Papilionoideae</taxon>
        <taxon>50 kb inversion clade</taxon>
        <taxon>dalbergioids sensu lato</taxon>
        <taxon>Dalbergieae</taxon>
        <taxon>Pterocarpus clade</taxon>
        <taxon>Stylosanthes</taxon>
    </lineage>
</organism>
<comment type="caution">
    <text evidence="2">The sequence shown here is derived from an EMBL/GenBank/DDBJ whole genome shotgun (WGS) entry which is preliminary data.</text>
</comment>